<feature type="coiled-coil region" evidence="4">
    <location>
        <begin position="98"/>
        <end position="128"/>
    </location>
</feature>
<comment type="subcellular location">
    <subcellularLocation>
        <location evidence="1">Cell outer membrane</location>
    </subcellularLocation>
</comment>
<gene>
    <name evidence="6" type="ORF">Achr_27660</name>
</gene>
<evidence type="ECO:0000256" key="2">
    <source>
        <dbReference type="ARBA" id="ARBA00023136"/>
    </source>
</evidence>
<dbReference type="InterPro" id="IPR006664">
    <property type="entry name" value="OMP_bac"/>
</dbReference>
<protein>
    <submittedName>
        <fullName evidence="6">Outer membrane protein, OmpA/MotB family</fullName>
    </submittedName>
</protein>
<dbReference type="Proteomes" id="UP000068210">
    <property type="component" value="Chromosome"/>
</dbReference>
<dbReference type="KEGG" id="acx:Achr_27660"/>
<accession>A0A0C4WNN3</accession>
<keyword evidence="4" id="KW-0175">Coiled coil</keyword>
<dbReference type="Gene3D" id="3.30.1330.60">
    <property type="entry name" value="OmpA-like domain"/>
    <property type="match status" value="1"/>
</dbReference>
<feature type="domain" description="OmpA-like" evidence="5">
    <location>
        <begin position="146"/>
        <end position="263"/>
    </location>
</feature>
<dbReference type="Pfam" id="PF00691">
    <property type="entry name" value="OmpA"/>
    <property type="match status" value="1"/>
</dbReference>
<dbReference type="GO" id="GO:0009279">
    <property type="term" value="C:cell outer membrane"/>
    <property type="evidence" value="ECO:0007669"/>
    <property type="project" value="UniProtKB-SubCell"/>
</dbReference>
<dbReference type="EMBL" id="CP010415">
    <property type="protein sequence ID" value="AJE22189.1"/>
    <property type="molecule type" value="Genomic_DNA"/>
</dbReference>
<dbReference type="Pfam" id="PF14346">
    <property type="entry name" value="DUF4398"/>
    <property type="match status" value="1"/>
</dbReference>
<evidence type="ECO:0000256" key="1">
    <source>
        <dbReference type="ARBA" id="ARBA00004442"/>
    </source>
</evidence>
<dbReference type="InterPro" id="IPR006665">
    <property type="entry name" value="OmpA-like"/>
</dbReference>
<dbReference type="PROSITE" id="PS51123">
    <property type="entry name" value="OMPA_2"/>
    <property type="match status" value="1"/>
</dbReference>
<dbReference type="CDD" id="cd07185">
    <property type="entry name" value="OmpA_C-like"/>
    <property type="match status" value="1"/>
</dbReference>
<keyword evidence="2 3" id="KW-0472">Membrane</keyword>
<organism evidence="6 7">
    <name type="scientific">Azotobacter chroococcum NCIMB 8003</name>
    <dbReference type="NCBI Taxonomy" id="1328314"/>
    <lineage>
        <taxon>Bacteria</taxon>
        <taxon>Pseudomonadati</taxon>
        <taxon>Pseudomonadota</taxon>
        <taxon>Gammaproteobacteria</taxon>
        <taxon>Pseudomonadales</taxon>
        <taxon>Pseudomonadaceae</taxon>
        <taxon>Azotobacter</taxon>
    </lineage>
</organism>
<evidence type="ECO:0000313" key="6">
    <source>
        <dbReference type="EMBL" id="AJE22189.1"/>
    </source>
</evidence>
<dbReference type="PANTHER" id="PTHR30329">
    <property type="entry name" value="STATOR ELEMENT OF FLAGELLAR MOTOR COMPLEX"/>
    <property type="match status" value="1"/>
</dbReference>
<dbReference type="PROSITE" id="PS51257">
    <property type="entry name" value="PROKAR_LIPOPROTEIN"/>
    <property type="match status" value="1"/>
</dbReference>
<dbReference type="AlphaFoldDB" id="A0A0C4WNN3"/>
<evidence type="ECO:0000313" key="7">
    <source>
        <dbReference type="Proteomes" id="UP000068210"/>
    </source>
</evidence>
<reference evidence="6 7" key="1">
    <citation type="journal article" date="2015" name="PLoS ONE">
        <title>Azotobacter Genomes: The Genome of Azotobacter chroococcum NCIMB 8003 (ATCC 4412).</title>
        <authorList>
            <person name="Robson R.L."/>
            <person name="Jones R."/>
            <person name="Robson R.M."/>
            <person name="Schwartz A."/>
            <person name="Richardson T.H."/>
        </authorList>
    </citation>
    <scope>NUCLEOTIDE SEQUENCE [LARGE SCALE GENOMIC DNA]</scope>
    <source>
        <strain evidence="6 7">NCIMB 8003</strain>
    </source>
</reference>
<dbReference type="InterPro" id="IPR036737">
    <property type="entry name" value="OmpA-like_sf"/>
</dbReference>
<sequence length="270" mass="30176">MKGPHAFPFGLLALALLGGCATTSPETRRTLDEAHAELLAIRTDPAVRLSAEKDLARAEESLERAERFSSYLGSEEDVLHYAYLSRRYGQIAREHGAQRQAAERVAQLEKERDRLQLALSEARLLNAEQQGQWLEEQLLGQATTETERGLVMTLGDVLFDTGQVELRSAATRTVLQVARFLRLNQRRVVRIEGYTDTQGDDRLNLELSRGRAQSVRDMLVDLGVDGKRIQVAGYGEAYPVAENASNQGRARNRRVEIVFSDEEGKLGAER</sequence>
<dbReference type="STRING" id="1328314.Achr_27660"/>
<dbReference type="PRINTS" id="PR01021">
    <property type="entry name" value="OMPADOMAIN"/>
</dbReference>
<dbReference type="PANTHER" id="PTHR30329:SF20">
    <property type="entry name" value="EXPORTED PROTEIN"/>
    <property type="match status" value="1"/>
</dbReference>
<evidence type="ECO:0000259" key="5">
    <source>
        <dbReference type="PROSITE" id="PS51123"/>
    </source>
</evidence>
<evidence type="ECO:0000256" key="3">
    <source>
        <dbReference type="PROSITE-ProRule" id="PRU00473"/>
    </source>
</evidence>
<keyword evidence="7" id="KW-1185">Reference proteome</keyword>
<dbReference type="InterPro" id="IPR025511">
    <property type="entry name" value="DUF4398"/>
</dbReference>
<dbReference type="SUPFAM" id="SSF103088">
    <property type="entry name" value="OmpA-like"/>
    <property type="match status" value="1"/>
</dbReference>
<dbReference type="HOGENOM" id="CLU_016890_14_2_6"/>
<name>A0A0C4WNN3_9GAMM</name>
<dbReference type="RefSeq" id="WP_039805316.1">
    <property type="nucleotide sequence ID" value="NZ_CP010415.1"/>
</dbReference>
<proteinExistence type="predicted"/>
<dbReference type="InterPro" id="IPR050330">
    <property type="entry name" value="Bact_OuterMem_StrucFunc"/>
</dbReference>
<evidence type="ECO:0000256" key="4">
    <source>
        <dbReference type="SAM" id="Coils"/>
    </source>
</evidence>